<keyword evidence="8 12" id="KW-0482">Metalloprotease</keyword>
<evidence type="ECO:0000256" key="5">
    <source>
        <dbReference type="ARBA" id="ARBA00022729"/>
    </source>
</evidence>
<dbReference type="GO" id="GO:0046872">
    <property type="term" value="F:metal ion binding"/>
    <property type="evidence" value="ECO:0007669"/>
    <property type="project" value="UniProtKB-KW"/>
</dbReference>
<feature type="signal peptide" evidence="10">
    <location>
        <begin position="1"/>
        <end position="17"/>
    </location>
</feature>
<dbReference type="PANTHER" id="PTHR47466:SF1">
    <property type="entry name" value="METALLOPROTEASE MEP1 (AFU_ORTHOLOGUE AFUA_1G07730)-RELATED"/>
    <property type="match status" value="1"/>
</dbReference>
<dbReference type="InterPro" id="IPR024079">
    <property type="entry name" value="MetalloPept_cat_dom_sf"/>
</dbReference>
<comment type="function">
    <text evidence="1">Secreted metalloproteinase that allows assimilation of proteinaceous substrates.</text>
</comment>
<evidence type="ECO:0000313" key="13">
    <source>
        <dbReference type="Proteomes" id="UP000002498"/>
    </source>
</evidence>
<keyword evidence="6" id="KW-0378">Hydrolase</keyword>
<dbReference type="GO" id="GO:0006508">
    <property type="term" value="P:proteolysis"/>
    <property type="evidence" value="ECO:0007669"/>
    <property type="project" value="UniProtKB-KW"/>
</dbReference>
<evidence type="ECO:0000313" key="12">
    <source>
        <dbReference type="EMBL" id="EFZ03874.2"/>
    </source>
</evidence>
<accession>E9EKT9</accession>
<dbReference type="OrthoDB" id="536211at2759"/>
<keyword evidence="4" id="KW-0479">Metal-binding</keyword>
<reference evidence="12 13" key="1">
    <citation type="journal article" date="2011" name="PLoS Genet.">
        <title>Genome sequencing and comparative transcriptomics of the model entomopathogenic fungi Metarhizium anisopliae and M. acridum.</title>
        <authorList>
            <person name="Gao Q."/>
            <person name="Jin K."/>
            <person name="Ying S.H."/>
            <person name="Zhang Y."/>
            <person name="Xiao G."/>
            <person name="Shang Y."/>
            <person name="Duan Z."/>
            <person name="Hu X."/>
            <person name="Xie X.Q."/>
            <person name="Zhou G."/>
            <person name="Peng G."/>
            <person name="Luo Z."/>
            <person name="Huang W."/>
            <person name="Wang B."/>
            <person name="Fang W."/>
            <person name="Wang S."/>
            <person name="Zhong Y."/>
            <person name="Ma L.J."/>
            <person name="St Leger R.J."/>
            <person name="Zhao G.P."/>
            <person name="Pei Y."/>
            <person name="Feng M.G."/>
            <person name="Xia Y."/>
            <person name="Wang C."/>
        </authorList>
    </citation>
    <scope>NUCLEOTIDE SEQUENCE [LARGE SCALE GENOMIC DNA]</scope>
    <source>
        <strain evidence="13">ARSEF 23 / ATCC MYA-3075</strain>
    </source>
</reference>
<evidence type="ECO:0000256" key="4">
    <source>
        <dbReference type="ARBA" id="ARBA00022723"/>
    </source>
</evidence>
<keyword evidence="3" id="KW-0645">Protease</keyword>
<dbReference type="KEGG" id="maj:MAA_00948"/>
<keyword evidence="9" id="KW-1015">Disulfide bond</keyword>
<protein>
    <submittedName>
        <fullName evidence="12">Metalloprotease</fullName>
    </submittedName>
</protein>
<dbReference type="PANTHER" id="PTHR47466">
    <property type="match status" value="1"/>
</dbReference>
<comment type="similarity">
    <text evidence="2">Belongs to the peptidase M43B family.</text>
</comment>
<dbReference type="HOGENOM" id="CLU_542992_0_0_1"/>
<dbReference type="InterPro" id="IPR008754">
    <property type="entry name" value="Peptidase_M43"/>
</dbReference>
<comment type="caution">
    <text evidence="12">The sequence shown here is derived from an EMBL/GenBank/DDBJ whole genome shotgun (WGS) entry which is preliminary data.</text>
</comment>
<dbReference type="GeneID" id="19255234"/>
<dbReference type="Proteomes" id="UP000002498">
    <property type="component" value="Unassembled WGS sequence"/>
</dbReference>
<evidence type="ECO:0000256" key="1">
    <source>
        <dbReference type="ARBA" id="ARBA00003174"/>
    </source>
</evidence>
<dbReference type="Pfam" id="PF05572">
    <property type="entry name" value="Peptidase_M43"/>
    <property type="match status" value="1"/>
</dbReference>
<evidence type="ECO:0000256" key="7">
    <source>
        <dbReference type="ARBA" id="ARBA00022833"/>
    </source>
</evidence>
<dbReference type="RefSeq" id="XP_007817137.2">
    <property type="nucleotide sequence ID" value="XM_007818946.2"/>
</dbReference>
<evidence type="ECO:0000256" key="9">
    <source>
        <dbReference type="ARBA" id="ARBA00023157"/>
    </source>
</evidence>
<evidence type="ECO:0000259" key="11">
    <source>
        <dbReference type="Pfam" id="PF05572"/>
    </source>
</evidence>
<keyword evidence="7" id="KW-0862">Zinc</keyword>
<feature type="chain" id="PRO_5003238608" evidence="10">
    <location>
        <begin position="18"/>
        <end position="416"/>
    </location>
</feature>
<dbReference type="AlphaFoldDB" id="E9EKT9"/>
<evidence type="ECO:0000256" key="2">
    <source>
        <dbReference type="ARBA" id="ARBA00008721"/>
    </source>
</evidence>
<evidence type="ECO:0000256" key="8">
    <source>
        <dbReference type="ARBA" id="ARBA00023049"/>
    </source>
</evidence>
<dbReference type="Gene3D" id="3.40.390.10">
    <property type="entry name" value="Collagenase (Catalytic Domain)"/>
    <property type="match status" value="1"/>
</dbReference>
<gene>
    <name evidence="12" type="ORF">MAA_00948</name>
</gene>
<dbReference type="EMBL" id="ADNJ02000008">
    <property type="protein sequence ID" value="EFZ03874.2"/>
    <property type="molecule type" value="Genomic_DNA"/>
</dbReference>
<evidence type="ECO:0000256" key="10">
    <source>
        <dbReference type="SAM" id="SignalP"/>
    </source>
</evidence>
<keyword evidence="13" id="KW-1185">Reference proteome</keyword>
<organism evidence="12 13">
    <name type="scientific">Metarhizium robertsii (strain ARSEF 23 / ATCC MYA-3075)</name>
    <name type="common">Metarhizium anisopliae (strain ARSEF 23)</name>
    <dbReference type="NCBI Taxonomy" id="655844"/>
    <lineage>
        <taxon>Eukaryota</taxon>
        <taxon>Fungi</taxon>
        <taxon>Dikarya</taxon>
        <taxon>Ascomycota</taxon>
        <taxon>Pezizomycotina</taxon>
        <taxon>Sordariomycetes</taxon>
        <taxon>Hypocreomycetidae</taxon>
        <taxon>Hypocreales</taxon>
        <taxon>Clavicipitaceae</taxon>
        <taxon>Metarhizium</taxon>
    </lineage>
</organism>
<reference evidence="12 13" key="2">
    <citation type="journal article" date="2014" name="Proc. Natl. Acad. Sci. U.S.A.">
        <title>Trajectory and genomic determinants of fungal-pathogen speciation and host adaptation.</title>
        <authorList>
            <person name="Hu X."/>
            <person name="Xiao G."/>
            <person name="Zheng P."/>
            <person name="Shang Y."/>
            <person name="Su Y."/>
            <person name="Zhang X."/>
            <person name="Liu X."/>
            <person name="Zhan S."/>
            <person name="St Leger R.J."/>
            <person name="Wang C."/>
        </authorList>
    </citation>
    <scope>GENOME REANNOTATION</scope>
    <source>
        <strain evidence="13">ARSEF 23 / ATCC MYA-3075</strain>
    </source>
</reference>
<feature type="domain" description="Peptidase M43 pregnancy-associated plasma-A" evidence="11">
    <location>
        <begin position="128"/>
        <end position="248"/>
    </location>
</feature>
<dbReference type="GO" id="GO:0008237">
    <property type="term" value="F:metallopeptidase activity"/>
    <property type="evidence" value="ECO:0007669"/>
    <property type="project" value="UniProtKB-KW"/>
</dbReference>
<sequence>MLSSALLTGLLAASALATPAAEDKDDSDLESQKIYDSHKLLVAMEKNHTGNYSHVNVDVYTHVILASDTEWNITLEDINQQLEILNTNFQPADISFALQGAKWVIEPDWVRGDNDDMQKALHEGGSNALNIYFMNYDSGGLERLASASFPSELESTEGPLLDGLLITKNTPLSNKGLLTHETGHWFGLLHPFQDIFNDDGDYIDDTPISPKSCYDKLDAATCHTNNYMGYGGDPNMFTAGQITRMHSFWNVFRSSGTAVPELVLAPIESISKGRTRLPFYPEPGNRRELYRRCHPKHNDGAQETRENYCGTNAFCRWELFKLAGEKYSSIDACLNARTVELLPWIMPKTSYAHYCHSKTSMSELPCGTETFCGVFDNNTATDGVFVDSRSNLVEYNSSSECLEAREPAPQDSRVQS</sequence>
<keyword evidence="5 10" id="KW-0732">Signal</keyword>
<dbReference type="SUPFAM" id="SSF55486">
    <property type="entry name" value="Metalloproteases ('zincins'), catalytic domain"/>
    <property type="match status" value="1"/>
</dbReference>
<proteinExistence type="inferred from homology"/>
<name>E9EKT9_METRA</name>
<evidence type="ECO:0000256" key="6">
    <source>
        <dbReference type="ARBA" id="ARBA00022801"/>
    </source>
</evidence>
<evidence type="ECO:0000256" key="3">
    <source>
        <dbReference type="ARBA" id="ARBA00022670"/>
    </source>
</evidence>